<evidence type="ECO:0000256" key="1">
    <source>
        <dbReference type="SAM" id="SignalP"/>
    </source>
</evidence>
<organism evidence="2 3">
    <name type="scientific">Chryseobacterium lathyri</name>
    <dbReference type="NCBI Taxonomy" id="395933"/>
    <lineage>
        <taxon>Bacteria</taxon>
        <taxon>Pseudomonadati</taxon>
        <taxon>Bacteroidota</taxon>
        <taxon>Flavobacteriia</taxon>
        <taxon>Flavobacteriales</taxon>
        <taxon>Weeksellaceae</taxon>
        <taxon>Chryseobacterium group</taxon>
        <taxon>Chryseobacterium</taxon>
    </lineage>
</organism>
<protein>
    <recommendedName>
        <fullName evidence="4">DUF4468 domain-containing protein</fullName>
    </recommendedName>
</protein>
<feature type="chain" id="PRO_5046116790" description="DUF4468 domain-containing protein" evidence="1">
    <location>
        <begin position="19"/>
        <end position="207"/>
    </location>
</feature>
<keyword evidence="3" id="KW-1185">Reference proteome</keyword>
<comment type="caution">
    <text evidence="2">The sequence shown here is derived from an EMBL/GenBank/DDBJ whole genome shotgun (WGS) entry which is preliminary data.</text>
</comment>
<keyword evidence="1" id="KW-0732">Signal</keyword>
<reference evidence="2 3" key="1">
    <citation type="submission" date="2023-07" db="EMBL/GenBank/DDBJ databases">
        <title>Sorghum-associated microbial communities from plants grown in Nebraska, USA.</title>
        <authorList>
            <person name="Schachtman D."/>
        </authorList>
    </citation>
    <scope>NUCLEOTIDE SEQUENCE [LARGE SCALE GENOMIC DNA]</scope>
    <source>
        <strain evidence="2 3">CC351</strain>
    </source>
</reference>
<feature type="signal peptide" evidence="1">
    <location>
        <begin position="1"/>
        <end position="18"/>
    </location>
</feature>
<dbReference type="RefSeq" id="WP_306841542.1">
    <property type="nucleotide sequence ID" value="NZ_JAUSRL010000001.1"/>
</dbReference>
<name>A0ABT9SHU8_9FLAO</name>
<gene>
    <name evidence="2" type="ORF">J2T04_000869</name>
</gene>
<dbReference type="Proteomes" id="UP001235513">
    <property type="component" value="Unassembled WGS sequence"/>
</dbReference>
<dbReference type="EMBL" id="JAUSRL010000001">
    <property type="protein sequence ID" value="MDP9959002.1"/>
    <property type="molecule type" value="Genomic_DNA"/>
</dbReference>
<evidence type="ECO:0008006" key="4">
    <source>
        <dbReference type="Google" id="ProtNLM"/>
    </source>
</evidence>
<evidence type="ECO:0000313" key="2">
    <source>
        <dbReference type="EMBL" id="MDP9959002.1"/>
    </source>
</evidence>
<evidence type="ECO:0000313" key="3">
    <source>
        <dbReference type="Proteomes" id="UP001235513"/>
    </source>
</evidence>
<accession>A0ABT9SHU8</accession>
<proteinExistence type="predicted"/>
<sequence>MKKLFFLFVILFSGLVFAQNADQKKILEDSQSFMSMFQKRDYDGMLDLTHPGIFEKVDRQTMTRTFKMLLEGNDEFKIEILDPNKNTFNVSDIFTTKENTKYAFTTYPMKMKMTFLKEKFDESKKKTVISMMAVQGMDAKFLDDSSLEMSKQAMIIALNDKVTGNAWKYLNYDEANPLYVSVVPVEVMKKAKEYYADLLIKQKANAN</sequence>